<keyword evidence="4 12" id="KW-0349">Heme</keyword>
<dbReference type="PRINTS" id="PR00463">
    <property type="entry name" value="EP450I"/>
</dbReference>
<dbReference type="GO" id="GO:0005506">
    <property type="term" value="F:iron ion binding"/>
    <property type="evidence" value="ECO:0007669"/>
    <property type="project" value="InterPro"/>
</dbReference>
<evidence type="ECO:0000256" key="1">
    <source>
        <dbReference type="ARBA" id="ARBA00001971"/>
    </source>
</evidence>
<dbReference type="InterPro" id="IPR002401">
    <property type="entry name" value="Cyt_P450_E_grp-I"/>
</dbReference>
<proteinExistence type="inferred from homology"/>
<keyword evidence="10 13" id="KW-0503">Monooxygenase</keyword>
<evidence type="ECO:0000313" key="17">
    <source>
        <dbReference type="Proteomes" id="UP000636800"/>
    </source>
</evidence>
<dbReference type="AlphaFoldDB" id="A0A835U5E8"/>
<keyword evidence="6 12" id="KW-0479">Metal-binding</keyword>
<evidence type="ECO:0000256" key="5">
    <source>
        <dbReference type="ARBA" id="ARBA00022692"/>
    </source>
</evidence>
<dbReference type="Proteomes" id="UP000639772">
    <property type="component" value="Unassembled WGS sequence"/>
</dbReference>
<comment type="caution">
    <text evidence="15">The sequence shown here is derived from an EMBL/GenBank/DDBJ whole genome shotgun (WGS) entry which is preliminary data.</text>
</comment>
<dbReference type="Gene3D" id="1.10.630.10">
    <property type="entry name" value="Cytochrome P450"/>
    <property type="match status" value="1"/>
</dbReference>
<dbReference type="GO" id="GO:0004497">
    <property type="term" value="F:monooxygenase activity"/>
    <property type="evidence" value="ECO:0007669"/>
    <property type="project" value="UniProtKB-KW"/>
</dbReference>
<protein>
    <submittedName>
        <fullName evidence="15">Uncharacterized protein</fullName>
    </submittedName>
</protein>
<evidence type="ECO:0000256" key="7">
    <source>
        <dbReference type="ARBA" id="ARBA00022989"/>
    </source>
</evidence>
<organism evidence="15 18">
    <name type="scientific">Vanilla planifolia</name>
    <name type="common">Vanilla</name>
    <dbReference type="NCBI Taxonomy" id="51239"/>
    <lineage>
        <taxon>Eukaryota</taxon>
        <taxon>Viridiplantae</taxon>
        <taxon>Streptophyta</taxon>
        <taxon>Embryophyta</taxon>
        <taxon>Tracheophyta</taxon>
        <taxon>Spermatophyta</taxon>
        <taxon>Magnoliopsida</taxon>
        <taxon>Liliopsida</taxon>
        <taxon>Asparagales</taxon>
        <taxon>Orchidaceae</taxon>
        <taxon>Vanilloideae</taxon>
        <taxon>Vanilleae</taxon>
        <taxon>Vanilla</taxon>
    </lineage>
</organism>
<dbReference type="PANTHER" id="PTHR47944">
    <property type="entry name" value="CYTOCHROME P450 98A9"/>
    <property type="match status" value="1"/>
</dbReference>
<evidence type="ECO:0000256" key="9">
    <source>
        <dbReference type="ARBA" id="ARBA00023004"/>
    </source>
</evidence>
<evidence type="ECO:0000256" key="10">
    <source>
        <dbReference type="ARBA" id="ARBA00023033"/>
    </source>
</evidence>
<evidence type="ECO:0000256" key="8">
    <source>
        <dbReference type="ARBA" id="ARBA00023002"/>
    </source>
</evidence>
<dbReference type="InterPro" id="IPR036396">
    <property type="entry name" value="Cyt_P450_sf"/>
</dbReference>
<evidence type="ECO:0000256" key="12">
    <source>
        <dbReference type="PIRSR" id="PIRSR602401-1"/>
    </source>
</evidence>
<gene>
    <name evidence="16" type="ORF">HPP92_003008</name>
    <name evidence="15" type="ORF">HPP92_027515</name>
</gene>
<dbReference type="PROSITE" id="PS00086">
    <property type="entry name" value="CYTOCHROME_P450"/>
    <property type="match status" value="1"/>
</dbReference>
<evidence type="ECO:0000313" key="15">
    <source>
        <dbReference type="EMBL" id="KAG0449032.1"/>
    </source>
</evidence>
<name>A0A835U5E8_VANPL</name>
<dbReference type="OrthoDB" id="1103324at2759"/>
<dbReference type="GO" id="GO:0020037">
    <property type="term" value="F:heme binding"/>
    <property type="evidence" value="ECO:0007669"/>
    <property type="project" value="InterPro"/>
</dbReference>
<accession>A0A835U5E8</accession>
<evidence type="ECO:0000313" key="18">
    <source>
        <dbReference type="Proteomes" id="UP000639772"/>
    </source>
</evidence>
<keyword evidence="11 14" id="KW-0472">Membrane</keyword>
<keyword evidence="8 13" id="KW-0560">Oxidoreductase</keyword>
<evidence type="ECO:0000256" key="2">
    <source>
        <dbReference type="ARBA" id="ARBA00004167"/>
    </source>
</evidence>
<evidence type="ECO:0000256" key="3">
    <source>
        <dbReference type="ARBA" id="ARBA00010617"/>
    </source>
</evidence>
<dbReference type="InterPro" id="IPR017972">
    <property type="entry name" value="Cyt_P450_CS"/>
</dbReference>
<dbReference type="SUPFAM" id="SSF48264">
    <property type="entry name" value="Cytochrome P450"/>
    <property type="match status" value="1"/>
</dbReference>
<reference evidence="17 18" key="1">
    <citation type="journal article" date="2020" name="Nat. Food">
        <title>A phased Vanilla planifolia genome enables genetic improvement of flavour and production.</title>
        <authorList>
            <person name="Hasing T."/>
            <person name="Tang H."/>
            <person name="Brym M."/>
            <person name="Khazi F."/>
            <person name="Huang T."/>
            <person name="Chambers A.H."/>
        </authorList>
    </citation>
    <scope>NUCLEOTIDE SEQUENCE [LARGE SCALE GENOMIC DNA]</scope>
    <source>
        <tissue evidence="15">Leaf</tissue>
    </source>
</reference>
<dbReference type="EMBL" id="JADCNM010000220">
    <property type="protein sequence ID" value="KAG0449032.1"/>
    <property type="molecule type" value="Genomic_DNA"/>
</dbReference>
<comment type="subcellular location">
    <subcellularLocation>
        <location evidence="2">Membrane</location>
        <topology evidence="2">Single-pass membrane protein</topology>
    </subcellularLocation>
</comment>
<evidence type="ECO:0000256" key="4">
    <source>
        <dbReference type="ARBA" id="ARBA00022617"/>
    </source>
</evidence>
<feature type="binding site" description="axial binding residue" evidence="12">
    <location>
        <position position="443"/>
    </location>
    <ligand>
        <name>heme</name>
        <dbReference type="ChEBI" id="CHEBI:30413"/>
    </ligand>
    <ligandPart>
        <name>Fe</name>
        <dbReference type="ChEBI" id="CHEBI:18248"/>
    </ligandPart>
</feature>
<dbReference type="GO" id="GO:0016705">
    <property type="term" value="F:oxidoreductase activity, acting on paired donors, with incorporation or reduction of molecular oxygen"/>
    <property type="evidence" value="ECO:0007669"/>
    <property type="project" value="InterPro"/>
</dbReference>
<dbReference type="Proteomes" id="UP000636800">
    <property type="component" value="Chromosome 1"/>
</dbReference>
<evidence type="ECO:0000256" key="11">
    <source>
        <dbReference type="ARBA" id="ARBA00023136"/>
    </source>
</evidence>
<dbReference type="InterPro" id="IPR001128">
    <property type="entry name" value="Cyt_P450"/>
</dbReference>
<comment type="cofactor">
    <cofactor evidence="1 12">
        <name>heme</name>
        <dbReference type="ChEBI" id="CHEBI:30413"/>
    </cofactor>
</comment>
<dbReference type="PANTHER" id="PTHR47944:SF17">
    <property type="entry name" value="3,9-DIHYDROXYPTEROCARPAN 6A-MONOOXYGENASE"/>
    <property type="match status" value="1"/>
</dbReference>
<keyword evidence="9 12" id="KW-0408">Iron</keyword>
<dbReference type="GO" id="GO:0016020">
    <property type="term" value="C:membrane"/>
    <property type="evidence" value="ECO:0007669"/>
    <property type="project" value="UniProtKB-SubCell"/>
</dbReference>
<dbReference type="Pfam" id="PF00067">
    <property type="entry name" value="p450"/>
    <property type="match status" value="1"/>
</dbReference>
<evidence type="ECO:0000256" key="13">
    <source>
        <dbReference type="RuleBase" id="RU000461"/>
    </source>
</evidence>
<keyword evidence="7 14" id="KW-1133">Transmembrane helix</keyword>
<feature type="transmembrane region" description="Helical" evidence="14">
    <location>
        <begin position="12"/>
        <end position="31"/>
    </location>
</feature>
<comment type="similarity">
    <text evidence="3 13">Belongs to the cytochrome P450 family.</text>
</comment>
<dbReference type="PRINTS" id="PR00385">
    <property type="entry name" value="P450"/>
</dbReference>
<dbReference type="EMBL" id="JADCNL010000001">
    <property type="protein sequence ID" value="KAG0498317.1"/>
    <property type="molecule type" value="Genomic_DNA"/>
</dbReference>
<keyword evidence="5 14" id="KW-0812">Transmembrane</keyword>
<sequence length="501" mass="56110">MHEMKTVGLKHYGSFLPFLPLLSLLLLLLLLRLRQHTHRRRLPPSPPGLPIIGHLHLLSTLPHQSLHRLSSRLGPLFSLRLGSVPCIVACSASSARDFLATHDAAFSNRPHTKAVSILTYGSSNFSFAPYGDLWRFTKRLYQSELFGGSTLRRFHPIRRDELRRLLRLILLNARVAAAVDVGAEVNKMTNNLITRMAVGRRCTEADDAVGLVMETTELLGRFNLGDYLLFCKDLDLHGYDKRLRDLHKRFDGLVEGIMMEKEEKRKEEEEVKEKDLLDMLMDIHEDEGAELKLTRENVKAFIRDIFTGGTDNTSLTVQWALAELLNHPAAMAKAVAELDRVVGSDRLVDESDVPELPYLRAVVCEALRLHPPTPLIPRESSAECAVGGFRIPAGTRLFVNAWAIGRDPEEWARPLEFEPERFMGEAKVKGIGWVPFGGGRRGCPGSTAALQVVHAVLAGMLQCFEWRPEGGEEVDMGESPGLTLRRAAPLVCRVTERVDFL</sequence>
<evidence type="ECO:0000313" key="16">
    <source>
        <dbReference type="EMBL" id="KAG0498317.1"/>
    </source>
</evidence>
<keyword evidence="17" id="KW-1185">Reference proteome</keyword>
<evidence type="ECO:0000256" key="6">
    <source>
        <dbReference type="ARBA" id="ARBA00022723"/>
    </source>
</evidence>
<evidence type="ECO:0000256" key="14">
    <source>
        <dbReference type="SAM" id="Phobius"/>
    </source>
</evidence>